<evidence type="ECO:0000256" key="1">
    <source>
        <dbReference type="SAM" id="MobiDB-lite"/>
    </source>
</evidence>
<reference evidence="2 3" key="1">
    <citation type="journal article" date="2022" name="Gigascience">
        <title>A chromosome-level genome assembly and annotation of the desert horned lizard, Phrynosoma platyrhinos, provides insight into chromosomal rearrangements among reptiles.</title>
        <authorList>
            <person name="Koochekian N."/>
            <person name="Ascanio A."/>
            <person name="Farleigh K."/>
            <person name="Card D.C."/>
            <person name="Schield D.R."/>
            <person name="Castoe T.A."/>
            <person name="Jezkova T."/>
        </authorList>
    </citation>
    <scope>NUCLEOTIDE SEQUENCE [LARGE SCALE GENOMIC DNA]</scope>
    <source>
        <strain evidence="2">NK-2021</strain>
    </source>
</reference>
<evidence type="ECO:0000313" key="2">
    <source>
        <dbReference type="EMBL" id="KAH0630648.1"/>
    </source>
</evidence>
<feature type="region of interest" description="Disordered" evidence="1">
    <location>
        <begin position="1"/>
        <end position="85"/>
    </location>
</feature>
<dbReference type="Proteomes" id="UP000826234">
    <property type="component" value="Unassembled WGS sequence"/>
</dbReference>
<keyword evidence="3" id="KW-1185">Reference proteome</keyword>
<feature type="compositionally biased region" description="Basic and acidic residues" evidence="1">
    <location>
        <begin position="39"/>
        <end position="79"/>
    </location>
</feature>
<protein>
    <submittedName>
        <fullName evidence="2">Uncharacterized protein</fullName>
    </submittedName>
</protein>
<evidence type="ECO:0000313" key="3">
    <source>
        <dbReference type="Proteomes" id="UP000826234"/>
    </source>
</evidence>
<organism evidence="2 3">
    <name type="scientific">Phrynosoma platyrhinos</name>
    <name type="common">Desert horned lizard</name>
    <dbReference type="NCBI Taxonomy" id="52577"/>
    <lineage>
        <taxon>Eukaryota</taxon>
        <taxon>Metazoa</taxon>
        <taxon>Chordata</taxon>
        <taxon>Craniata</taxon>
        <taxon>Vertebrata</taxon>
        <taxon>Euteleostomi</taxon>
        <taxon>Lepidosauria</taxon>
        <taxon>Squamata</taxon>
        <taxon>Bifurcata</taxon>
        <taxon>Unidentata</taxon>
        <taxon>Episquamata</taxon>
        <taxon>Toxicofera</taxon>
        <taxon>Iguania</taxon>
        <taxon>Phrynosomatidae</taxon>
        <taxon>Phrynosomatinae</taxon>
        <taxon>Phrynosoma</taxon>
    </lineage>
</organism>
<sequence>RAVDKKQDKQQGSSELATGLLQEVQSPSDTSERPMFLRIPEEKVSEMREIWNGEELHRGCSEGESEKEGEQRKKKSEANKRRRNESFASVVLSSLQFFLPSTFPGITEQSPQSNVRKEFLLCFSSVAEKNATWHDLEGSGLNKQQRKKSM</sequence>
<feature type="non-terminal residue" evidence="2">
    <location>
        <position position="1"/>
    </location>
</feature>
<gene>
    <name evidence="2" type="ORF">JD844_013901</name>
</gene>
<comment type="caution">
    <text evidence="2">The sequence shown here is derived from an EMBL/GenBank/DDBJ whole genome shotgun (WGS) entry which is preliminary data.</text>
</comment>
<accession>A0ABQ7TLU9</accession>
<dbReference type="EMBL" id="JAIPUX010000439">
    <property type="protein sequence ID" value="KAH0630648.1"/>
    <property type="molecule type" value="Genomic_DNA"/>
</dbReference>
<name>A0ABQ7TLU9_PHRPL</name>
<proteinExistence type="predicted"/>